<dbReference type="Pfam" id="PF13671">
    <property type="entry name" value="AAA_33"/>
    <property type="match status" value="1"/>
</dbReference>
<comment type="caution">
    <text evidence="1">The sequence shown here is derived from an EMBL/GenBank/DDBJ whole genome shotgun (WGS) entry which is preliminary data.</text>
</comment>
<dbReference type="InterPro" id="IPR052922">
    <property type="entry name" value="Cytidylate_Kinase-2"/>
</dbReference>
<dbReference type="RefSeq" id="WP_386812804.1">
    <property type="nucleotide sequence ID" value="NZ_JBHTIH010000004.1"/>
</dbReference>
<evidence type="ECO:0000313" key="1">
    <source>
        <dbReference type="EMBL" id="MFD0739775.1"/>
    </source>
</evidence>
<dbReference type="Proteomes" id="UP001597090">
    <property type="component" value="Unassembled WGS sequence"/>
</dbReference>
<sequence length="162" mass="18216">MRVLVFGNSGSGKSTLAKQLAEEHGLAHLDLDTIVWEPGKIAVQRPADAIATSLAAFLSEHQRWAIEGCYGELVQATSHHCTELVFLNPGLETCLEHNRTRPWEPHKYASKEAQDGMLENLQAWVAGYYERQDQWSYHAHRRIFDSFRGRKSERLSGSAVAA</sequence>
<organism evidence="1 2">
    <name type="scientific">Lysobacter koreensis</name>
    <dbReference type="NCBI Taxonomy" id="266122"/>
    <lineage>
        <taxon>Bacteria</taxon>
        <taxon>Pseudomonadati</taxon>
        <taxon>Pseudomonadota</taxon>
        <taxon>Gammaproteobacteria</taxon>
        <taxon>Lysobacterales</taxon>
        <taxon>Lysobacteraceae</taxon>
        <taxon>Lysobacter</taxon>
    </lineage>
</organism>
<reference evidence="2" key="1">
    <citation type="journal article" date="2019" name="Int. J. Syst. Evol. Microbiol.">
        <title>The Global Catalogue of Microorganisms (GCM) 10K type strain sequencing project: providing services to taxonomists for standard genome sequencing and annotation.</title>
        <authorList>
            <consortium name="The Broad Institute Genomics Platform"/>
            <consortium name="The Broad Institute Genome Sequencing Center for Infectious Disease"/>
            <person name="Wu L."/>
            <person name="Ma J."/>
        </authorList>
    </citation>
    <scope>NUCLEOTIDE SEQUENCE [LARGE SCALE GENOMIC DNA]</scope>
    <source>
        <strain evidence="2">CCUG 55491</strain>
    </source>
</reference>
<dbReference type="SUPFAM" id="SSF52540">
    <property type="entry name" value="P-loop containing nucleoside triphosphate hydrolases"/>
    <property type="match status" value="1"/>
</dbReference>
<protein>
    <submittedName>
        <fullName evidence="1">AAA family ATPase</fullName>
    </submittedName>
</protein>
<gene>
    <name evidence="1" type="ORF">ACFQZQ_10830</name>
</gene>
<dbReference type="Gene3D" id="3.40.50.300">
    <property type="entry name" value="P-loop containing nucleotide triphosphate hydrolases"/>
    <property type="match status" value="1"/>
</dbReference>
<accession>A0ABW2YNK1</accession>
<keyword evidence="2" id="KW-1185">Reference proteome</keyword>
<evidence type="ECO:0000313" key="2">
    <source>
        <dbReference type="Proteomes" id="UP001597090"/>
    </source>
</evidence>
<dbReference type="PANTHER" id="PTHR37816:SF1">
    <property type="entry name" value="TOXIN"/>
    <property type="match status" value="1"/>
</dbReference>
<name>A0ABW2YNK1_9GAMM</name>
<dbReference type="PANTHER" id="PTHR37816">
    <property type="entry name" value="YALI0E33011P"/>
    <property type="match status" value="1"/>
</dbReference>
<dbReference type="EMBL" id="JBHTIH010000004">
    <property type="protein sequence ID" value="MFD0739775.1"/>
    <property type="molecule type" value="Genomic_DNA"/>
</dbReference>
<dbReference type="InterPro" id="IPR027417">
    <property type="entry name" value="P-loop_NTPase"/>
</dbReference>
<proteinExistence type="predicted"/>